<evidence type="ECO:0000313" key="1">
    <source>
        <dbReference type="EnsemblPlants" id="OBART07G12370.1"/>
    </source>
</evidence>
<dbReference type="PaxDb" id="65489-OBART07G12370.1"/>
<reference evidence="1" key="2">
    <citation type="submission" date="2015-03" db="UniProtKB">
        <authorList>
            <consortium name="EnsemblPlants"/>
        </authorList>
    </citation>
    <scope>IDENTIFICATION</scope>
</reference>
<protein>
    <submittedName>
        <fullName evidence="1">Uncharacterized protein</fullName>
    </submittedName>
</protein>
<dbReference type="Proteomes" id="UP000026960">
    <property type="component" value="Chromosome 7"/>
</dbReference>
<sequence>MAPEAWRCPALAVQWNRAAPGATVPPAGWPRCCGAAGGPPAGPAARILTSCSSAYFWIQQWRGGSHPREFFMGRRGLIAQGPHHNYFVRATHKTIENKNEVTIWVMSNACKNCRLIDRMIDARNWW</sequence>
<dbReference type="EnsemblPlants" id="OBART07G12370.1">
    <property type="protein sequence ID" value="OBART07G12370.1"/>
    <property type="gene ID" value="OBART07G12370"/>
</dbReference>
<name>A0A0D3GQB1_9ORYZ</name>
<proteinExistence type="predicted"/>
<reference evidence="1" key="1">
    <citation type="journal article" date="2009" name="Rice">
        <title>De Novo Next Generation Sequencing of Plant Genomes.</title>
        <authorList>
            <person name="Rounsley S."/>
            <person name="Marri P.R."/>
            <person name="Yu Y."/>
            <person name="He R."/>
            <person name="Sisneros N."/>
            <person name="Goicoechea J.L."/>
            <person name="Lee S.J."/>
            <person name="Angelova A."/>
            <person name="Kudrna D."/>
            <person name="Luo M."/>
            <person name="Affourtit J."/>
            <person name="Desany B."/>
            <person name="Knight J."/>
            <person name="Niazi F."/>
            <person name="Egholm M."/>
            <person name="Wing R.A."/>
        </authorList>
    </citation>
    <scope>NUCLEOTIDE SEQUENCE [LARGE SCALE GENOMIC DNA]</scope>
    <source>
        <strain evidence="1">cv. IRGC 105608</strain>
    </source>
</reference>
<dbReference type="AlphaFoldDB" id="A0A0D3GQB1"/>
<dbReference type="HOGENOM" id="CLU_1985249_0_0_1"/>
<evidence type="ECO:0000313" key="2">
    <source>
        <dbReference type="Proteomes" id="UP000026960"/>
    </source>
</evidence>
<keyword evidence="2" id="KW-1185">Reference proteome</keyword>
<dbReference type="Gramene" id="OBART07G12370.1">
    <property type="protein sequence ID" value="OBART07G12370.1"/>
    <property type="gene ID" value="OBART07G12370"/>
</dbReference>
<accession>A0A0D3GQB1</accession>
<organism evidence="1">
    <name type="scientific">Oryza barthii</name>
    <dbReference type="NCBI Taxonomy" id="65489"/>
    <lineage>
        <taxon>Eukaryota</taxon>
        <taxon>Viridiplantae</taxon>
        <taxon>Streptophyta</taxon>
        <taxon>Embryophyta</taxon>
        <taxon>Tracheophyta</taxon>
        <taxon>Spermatophyta</taxon>
        <taxon>Magnoliopsida</taxon>
        <taxon>Liliopsida</taxon>
        <taxon>Poales</taxon>
        <taxon>Poaceae</taxon>
        <taxon>BOP clade</taxon>
        <taxon>Oryzoideae</taxon>
        <taxon>Oryzeae</taxon>
        <taxon>Oryzinae</taxon>
        <taxon>Oryza</taxon>
    </lineage>
</organism>